<dbReference type="InterPro" id="IPR011527">
    <property type="entry name" value="ABC1_TM_dom"/>
</dbReference>
<name>A0A7X2NT93_9FIRM</name>
<keyword evidence="2" id="KW-0813">Transport</keyword>
<proteinExistence type="predicted"/>
<feature type="transmembrane region" description="Helical" evidence="9">
    <location>
        <begin position="20"/>
        <end position="44"/>
    </location>
</feature>
<keyword evidence="4 9" id="KW-0812">Transmembrane</keyword>
<evidence type="ECO:0000256" key="4">
    <source>
        <dbReference type="ARBA" id="ARBA00022692"/>
    </source>
</evidence>
<dbReference type="PROSITE" id="PS00211">
    <property type="entry name" value="ABC_TRANSPORTER_1"/>
    <property type="match status" value="1"/>
</dbReference>
<dbReference type="PANTHER" id="PTHR43394:SF1">
    <property type="entry name" value="ATP-BINDING CASSETTE SUB-FAMILY B MEMBER 10, MITOCHONDRIAL"/>
    <property type="match status" value="1"/>
</dbReference>
<dbReference type="InterPro" id="IPR017871">
    <property type="entry name" value="ABC_transporter-like_CS"/>
</dbReference>
<comment type="subcellular location">
    <subcellularLocation>
        <location evidence="1">Cell membrane</location>
        <topology evidence="1">Multi-pass membrane protein</topology>
    </subcellularLocation>
</comment>
<dbReference type="GO" id="GO:0015421">
    <property type="term" value="F:ABC-type oligopeptide transporter activity"/>
    <property type="evidence" value="ECO:0007669"/>
    <property type="project" value="TreeGrafter"/>
</dbReference>
<evidence type="ECO:0000259" key="11">
    <source>
        <dbReference type="PROSITE" id="PS50929"/>
    </source>
</evidence>
<protein>
    <submittedName>
        <fullName evidence="12">ABC transporter ATP-binding protein</fullName>
    </submittedName>
</protein>
<keyword evidence="13" id="KW-1185">Reference proteome</keyword>
<evidence type="ECO:0000256" key="3">
    <source>
        <dbReference type="ARBA" id="ARBA00022475"/>
    </source>
</evidence>
<evidence type="ECO:0000256" key="1">
    <source>
        <dbReference type="ARBA" id="ARBA00004651"/>
    </source>
</evidence>
<dbReference type="Proteomes" id="UP000461880">
    <property type="component" value="Unassembled WGS sequence"/>
</dbReference>
<dbReference type="Pfam" id="PF00005">
    <property type="entry name" value="ABC_tran"/>
    <property type="match status" value="1"/>
</dbReference>
<dbReference type="FunFam" id="3.40.50.300:FF:000221">
    <property type="entry name" value="Multidrug ABC transporter ATP-binding protein"/>
    <property type="match status" value="1"/>
</dbReference>
<evidence type="ECO:0000256" key="2">
    <source>
        <dbReference type="ARBA" id="ARBA00022448"/>
    </source>
</evidence>
<dbReference type="SUPFAM" id="SSF52540">
    <property type="entry name" value="P-loop containing nucleoside triphosphate hydrolases"/>
    <property type="match status" value="1"/>
</dbReference>
<dbReference type="PROSITE" id="PS50893">
    <property type="entry name" value="ABC_TRANSPORTER_2"/>
    <property type="match status" value="1"/>
</dbReference>
<dbReference type="SUPFAM" id="SSF90123">
    <property type="entry name" value="ABC transporter transmembrane region"/>
    <property type="match status" value="1"/>
</dbReference>
<comment type="caution">
    <text evidence="12">The sequence shown here is derived from an EMBL/GenBank/DDBJ whole genome shotgun (WGS) entry which is preliminary data.</text>
</comment>
<evidence type="ECO:0000259" key="10">
    <source>
        <dbReference type="PROSITE" id="PS50893"/>
    </source>
</evidence>
<evidence type="ECO:0000313" key="12">
    <source>
        <dbReference type="EMBL" id="MSS59109.1"/>
    </source>
</evidence>
<keyword evidence="7 9" id="KW-1133">Transmembrane helix</keyword>
<dbReference type="GO" id="GO:0005524">
    <property type="term" value="F:ATP binding"/>
    <property type="evidence" value="ECO:0007669"/>
    <property type="project" value="UniProtKB-KW"/>
</dbReference>
<dbReference type="EMBL" id="VUMN01000023">
    <property type="protein sequence ID" value="MSS59109.1"/>
    <property type="molecule type" value="Genomic_DNA"/>
</dbReference>
<gene>
    <name evidence="12" type="ORF">FYJ51_09370</name>
</gene>
<dbReference type="Gene3D" id="1.20.1560.10">
    <property type="entry name" value="ABC transporter type 1, transmembrane domain"/>
    <property type="match status" value="1"/>
</dbReference>
<dbReference type="InterPro" id="IPR027417">
    <property type="entry name" value="P-loop_NTPase"/>
</dbReference>
<feature type="transmembrane region" description="Helical" evidence="9">
    <location>
        <begin position="56"/>
        <end position="77"/>
    </location>
</feature>
<dbReference type="SMART" id="SM00382">
    <property type="entry name" value="AAA"/>
    <property type="match status" value="1"/>
</dbReference>
<feature type="transmembrane region" description="Helical" evidence="9">
    <location>
        <begin position="157"/>
        <end position="181"/>
    </location>
</feature>
<dbReference type="InterPro" id="IPR039421">
    <property type="entry name" value="Type_1_exporter"/>
</dbReference>
<keyword evidence="8 9" id="KW-0472">Membrane</keyword>
<keyword evidence="6 12" id="KW-0067">ATP-binding</keyword>
<evidence type="ECO:0000256" key="5">
    <source>
        <dbReference type="ARBA" id="ARBA00022741"/>
    </source>
</evidence>
<keyword evidence="3" id="KW-1003">Cell membrane</keyword>
<dbReference type="GO" id="GO:0005886">
    <property type="term" value="C:plasma membrane"/>
    <property type="evidence" value="ECO:0007669"/>
    <property type="project" value="UniProtKB-SubCell"/>
</dbReference>
<reference evidence="12 13" key="1">
    <citation type="submission" date="2019-08" db="EMBL/GenBank/DDBJ databases">
        <title>In-depth cultivation of the pig gut microbiome towards novel bacterial diversity and tailored functional studies.</title>
        <authorList>
            <person name="Wylensek D."/>
            <person name="Hitch T.C.A."/>
            <person name="Clavel T."/>
        </authorList>
    </citation>
    <scope>NUCLEOTIDE SEQUENCE [LARGE SCALE GENOMIC DNA]</scope>
    <source>
        <strain evidence="12 13">Oil+RF-744-GAM-WT-6</strain>
    </source>
</reference>
<feature type="transmembrane region" description="Helical" evidence="9">
    <location>
        <begin position="133"/>
        <end position="151"/>
    </location>
</feature>
<evidence type="ECO:0000256" key="7">
    <source>
        <dbReference type="ARBA" id="ARBA00022989"/>
    </source>
</evidence>
<dbReference type="InterPro" id="IPR003439">
    <property type="entry name" value="ABC_transporter-like_ATP-bd"/>
</dbReference>
<evidence type="ECO:0000256" key="8">
    <source>
        <dbReference type="ARBA" id="ARBA00023136"/>
    </source>
</evidence>
<evidence type="ECO:0000256" key="9">
    <source>
        <dbReference type="SAM" id="Phobius"/>
    </source>
</evidence>
<dbReference type="Gene3D" id="3.40.50.300">
    <property type="entry name" value="P-loop containing nucleotide triphosphate hydrolases"/>
    <property type="match status" value="1"/>
</dbReference>
<keyword evidence="5" id="KW-0547">Nucleotide-binding</keyword>
<evidence type="ECO:0000256" key="6">
    <source>
        <dbReference type="ARBA" id="ARBA00022840"/>
    </source>
</evidence>
<dbReference type="InterPro" id="IPR003593">
    <property type="entry name" value="AAA+_ATPase"/>
</dbReference>
<organism evidence="12 13">
    <name type="scientific">Stecheria intestinalis</name>
    <dbReference type="NCBI Taxonomy" id="2606630"/>
    <lineage>
        <taxon>Bacteria</taxon>
        <taxon>Bacillati</taxon>
        <taxon>Bacillota</taxon>
        <taxon>Erysipelotrichia</taxon>
        <taxon>Erysipelotrichales</taxon>
        <taxon>Erysipelotrichaceae</taxon>
        <taxon>Stecheria</taxon>
    </lineage>
</organism>
<evidence type="ECO:0000313" key="13">
    <source>
        <dbReference type="Proteomes" id="UP000461880"/>
    </source>
</evidence>
<feature type="transmembrane region" description="Helical" evidence="9">
    <location>
        <begin position="232"/>
        <end position="255"/>
    </location>
</feature>
<dbReference type="InterPro" id="IPR036640">
    <property type="entry name" value="ABC1_TM_sf"/>
</dbReference>
<dbReference type="PROSITE" id="PS50929">
    <property type="entry name" value="ABC_TM1F"/>
    <property type="match status" value="1"/>
</dbReference>
<dbReference type="Pfam" id="PF00664">
    <property type="entry name" value="ABC_membrane"/>
    <property type="match status" value="1"/>
</dbReference>
<sequence length="580" mass="63399">MKRLWLFLHDYRKESILAPLFKMLEAFFDLLVPIVVARIINIGIAGDDQAYILREAGVLILLAAAGMLSSFTAQYFAAKAAVGFGTKVRQAVFDHIQHLSYTELDQLGTGTLITRLTSDINQVQTGVNMGLRLLLRSPFIVFGSVIMAFTIDVKCALIFLAAVPILLAVVYGIMVVTVPMYRKVQMGLDRITGLTRENLTGVRVIRAFGRERDSVKEFDEANRVMTMQNEKVGAISALLNPVTYVLINLATILLIQRGAIQVNLGSIQQGDVVALYNYMAQMIVELIKLASLIITLNKSLACADRVADILDVKSSMQYPEESRAGDHSGSVVFDHVSFSYQGAGAESLTDISFSAAPGSTIGIIGGTGSGKSTLVNLIPRFYDPESGTVCVDGVNVKDYGEGELIAKIGVVPQKAELFAGTIRDNLKWGNEYASEEQLEEAVRTAQAEEVVNGKVGKLDYMLEQNGRNLSGGQKQRLTIARALVKQPEILILDDSASALDFATDARLRKSLRSLPHPCTTFIVSQRCSSIMQADQILVLNDGKLAGKGTHEELMQNCEIYQEIFYSQFPEKKPEGKAVLA</sequence>
<feature type="domain" description="ABC transmembrane type-1" evidence="11">
    <location>
        <begin position="16"/>
        <end position="298"/>
    </location>
</feature>
<accession>A0A7X2NT93</accession>
<dbReference type="GO" id="GO:0016887">
    <property type="term" value="F:ATP hydrolysis activity"/>
    <property type="evidence" value="ECO:0007669"/>
    <property type="project" value="InterPro"/>
</dbReference>
<feature type="domain" description="ABC transporter" evidence="10">
    <location>
        <begin position="331"/>
        <end position="566"/>
    </location>
</feature>
<dbReference type="PANTHER" id="PTHR43394">
    <property type="entry name" value="ATP-DEPENDENT PERMEASE MDL1, MITOCHONDRIAL"/>
    <property type="match status" value="1"/>
</dbReference>
<dbReference type="CDD" id="cd18548">
    <property type="entry name" value="ABC_6TM_Tm287_like"/>
    <property type="match status" value="1"/>
</dbReference>
<dbReference type="AlphaFoldDB" id="A0A7X2NT93"/>